<dbReference type="AlphaFoldDB" id="A0A9W7CVE5"/>
<dbReference type="EMBL" id="BSXT01001740">
    <property type="protein sequence ID" value="GMF44890.1"/>
    <property type="molecule type" value="Genomic_DNA"/>
</dbReference>
<dbReference type="OrthoDB" id="126074at2759"/>
<protein>
    <submittedName>
        <fullName evidence="1">Unnamed protein product</fullName>
    </submittedName>
</protein>
<evidence type="ECO:0000313" key="2">
    <source>
        <dbReference type="Proteomes" id="UP001165121"/>
    </source>
</evidence>
<name>A0A9W7CVE5_9STRA</name>
<comment type="caution">
    <text evidence="1">The sequence shown here is derived from an EMBL/GenBank/DDBJ whole genome shotgun (WGS) entry which is preliminary data.</text>
</comment>
<sequence length="379" mass="41231">MDGCEPGQEGAVLAGAEVAVETEEYAKDLEEQLFPLDEVELKKRVDENGKRTEDPPIEEMTKYLRIPPETLERNRDGTSEAKRANRDFRKSVVTSTVHRAGASSKVVEDFGLGEANNVWEKVGRAEVFTSDAVVCANVLVLLTEGEAFTNADIGPSESKDEVVMGASPSMTKAIARRVVYVFLKEALVCRPERKPPKERLIVNGGTLEVPLMRDKVPELYWKQGRDLVDQVAKGLGVLGDCMPSGSSQIRGVVVGLDFLVADQLHVDSILGVEVLGVFGAVTDVAERKMTLKRSSDVLPLGVMVVHETFMATMETSVRLHPRGQALVVTRAVGKPDDMAVVLVEGSVGLPPSLCVARMLCTVDHDNVIVELCNASTEEY</sequence>
<keyword evidence="2" id="KW-1185">Reference proteome</keyword>
<proteinExistence type="predicted"/>
<dbReference type="Proteomes" id="UP001165121">
    <property type="component" value="Unassembled WGS sequence"/>
</dbReference>
<reference evidence="1" key="1">
    <citation type="submission" date="2023-04" db="EMBL/GenBank/DDBJ databases">
        <title>Phytophthora fragariaefolia NBRC 109709.</title>
        <authorList>
            <person name="Ichikawa N."/>
            <person name="Sato H."/>
            <person name="Tonouchi N."/>
        </authorList>
    </citation>
    <scope>NUCLEOTIDE SEQUENCE</scope>
    <source>
        <strain evidence="1">NBRC 109709</strain>
    </source>
</reference>
<gene>
    <name evidence="1" type="ORF">Pfra01_001585600</name>
</gene>
<evidence type="ECO:0000313" key="1">
    <source>
        <dbReference type="EMBL" id="GMF44890.1"/>
    </source>
</evidence>
<organism evidence="1 2">
    <name type="scientific">Phytophthora fragariaefolia</name>
    <dbReference type="NCBI Taxonomy" id="1490495"/>
    <lineage>
        <taxon>Eukaryota</taxon>
        <taxon>Sar</taxon>
        <taxon>Stramenopiles</taxon>
        <taxon>Oomycota</taxon>
        <taxon>Peronosporomycetes</taxon>
        <taxon>Peronosporales</taxon>
        <taxon>Peronosporaceae</taxon>
        <taxon>Phytophthora</taxon>
    </lineage>
</organism>
<accession>A0A9W7CVE5</accession>